<evidence type="ECO:0000256" key="1">
    <source>
        <dbReference type="ARBA" id="ARBA00005594"/>
    </source>
</evidence>
<evidence type="ECO:0000256" key="8">
    <source>
        <dbReference type="ARBA" id="ARBA00047469"/>
    </source>
</evidence>
<evidence type="ECO:0000256" key="4">
    <source>
        <dbReference type="ARBA" id="ARBA00022741"/>
    </source>
</evidence>
<protein>
    <recommendedName>
        <fullName evidence="9">Leucine--tRNA ligase</fullName>
        <ecNumber evidence="9">6.1.1.4</ecNumber>
    </recommendedName>
    <alternativeName>
        <fullName evidence="9">Leucyl-tRNA synthetase</fullName>
        <shortName evidence="9">LeuRS</shortName>
    </alternativeName>
</protein>
<dbReference type="PANTHER" id="PTHR43740">
    <property type="entry name" value="LEUCYL-TRNA SYNTHETASE"/>
    <property type="match status" value="1"/>
</dbReference>
<comment type="similarity">
    <text evidence="1 9 10">Belongs to the class-I aminoacyl-tRNA synthetase family.</text>
</comment>
<keyword evidence="15" id="KW-1185">Reference proteome</keyword>
<keyword evidence="3 9" id="KW-0436">Ligase</keyword>
<dbReference type="Gene3D" id="3.90.740.10">
    <property type="entry name" value="Valyl/Leucyl/Isoleucyl-tRNA synthetase, editing domain"/>
    <property type="match status" value="1"/>
</dbReference>
<comment type="catalytic activity">
    <reaction evidence="8 9">
        <text>tRNA(Leu) + L-leucine + ATP = L-leucyl-tRNA(Leu) + AMP + diphosphate</text>
        <dbReference type="Rhea" id="RHEA:11688"/>
        <dbReference type="Rhea" id="RHEA-COMP:9613"/>
        <dbReference type="Rhea" id="RHEA-COMP:9622"/>
        <dbReference type="ChEBI" id="CHEBI:30616"/>
        <dbReference type="ChEBI" id="CHEBI:33019"/>
        <dbReference type="ChEBI" id="CHEBI:57427"/>
        <dbReference type="ChEBI" id="CHEBI:78442"/>
        <dbReference type="ChEBI" id="CHEBI:78494"/>
        <dbReference type="ChEBI" id="CHEBI:456215"/>
        <dbReference type="EC" id="6.1.1.4"/>
    </reaction>
</comment>
<dbReference type="Gene3D" id="1.10.730.10">
    <property type="entry name" value="Isoleucyl-tRNA Synthetase, Domain 1"/>
    <property type="match status" value="1"/>
</dbReference>
<dbReference type="InterPro" id="IPR013155">
    <property type="entry name" value="M/V/L/I-tRNA-synth_anticd-bd"/>
</dbReference>
<gene>
    <name evidence="9 14" type="primary">leuS</name>
    <name evidence="14" type="ORF">ACFSHS_11210</name>
</gene>
<keyword evidence="7 9" id="KW-0030">Aminoacyl-tRNA synthetase</keyword>
<dbReference type="InterPro" id="IPR014729">
    <property type="entry name" value="Rossmann-like_a/b/a_fold"/>
</dbReference>
<dbReference type="NCBIfam" id="TIGR00396">
    <property type="entry name" value="leuS_bact"/>
    <property type="match status" value="1"/>
</dbReference>
<dbReference type="GO" id="GO:0004823">
    <property type="term" value="F:leucine-tRNA ligase activity"/>
    <property type="evidence" value="ECO:0007669"/>
    <property type="project" value="UniProtKB-EC"/>
</dbReference>
<feature type="domain" description="Methionyl/Leucyl tRNA synthetase" evidence="12">
    <location>
        <begin position="72"/>
        <end position="153"/>
    </location>
</feature>
<evidence type="ECO:0000256" key="10">
    <source>
        <dbReference type="RuleBase" id="RU363039"/>
    </source>
</evidence>
<dbReference type="Pfam" id="PF13603">
    <property type="entry name" value="tRNA-synt_1_2"/>
    <property type="match status" value="1"/>
</dbReference>
<dbReference type="PANTHER" id="PTHR43740:SF2">
    <property type="entry name" value="LEUCINE--TRNA LIGASE, MITOCHONDRIAL"/>
    <property type="match status" value="1"/>
</dbReference>
<dbReference type="HAMAP" id="MF_00049_B">
    <property type="entry name" value="Leu_tRNA_synth_B"/>
    <property type="match status" value="1"/>
</dbReference>
<keyword evidence="4 9" id="KW-0547">Nucleotide-binding</keyword>
<comment type="subcellular location">
    <subcellularLocation>
        <location evidence="9">Cytoplasm</location>
    </subcellularLocation>
</comment>
<dbReference type="SUPFAM" id="SSF47323">
    <property type="entry name" value="Anticodon-binding domain of a subclass of class I aminoacyl-tRNA synthetases"/>
    <property type="match status" value="1"/>
</dbReference>
<keyword evidence="2 9" id="KW-0963">Cytoplasm</keyword>
<dbReference type="InterPro" id="IPR009080">
    <property type="entry name" value="tRNAsynth_Ia_anticodon-bd"/>
</dbReference>
<evidence type="ECO:0000259" key="13">
    <source>
        <dbReference type="Pfam" id="PF13603"/>
    </source>
</evidence>
<dbReference type="SUPFAM" id="SSF50677">
    <property type="entry name" value="ValRS/IleRS/LeuRS editing domain"/>
    <property type="match status" value="1"/>
</dbReference>
<organism evidence="14 15">
    <name type="scientific">Blastococcus deserti</name>
    <dbReference type="NCBI Taxonomy" id="2259033"/>
    <lineage>
        <taxon>Bacteria</taxon>
        <taxon>Bacillati</taxon>
        <taxon>Actinomycetota</taxon>
        <taxon>Actinomycetes</taxon>
        <taxon>Geodermatophilales</taxon>
        <taxon>Geodermatophilaceae</taxon>
        <taxon>Blastococcus</taxon>
    </lineage>
</organism>
<proteinExistence type="inferred from homology"/>
<comment type="caution">
    <text evidence="9">Lacks conserved residue(s) required for the propagation of feature annotation.</text>
</comment>
<dbReference type="PROSITE" id="PS00178">
    <property type="entry name" value="AA_TRNA_LIGASE_I"/>
    <property type="match status" value="1"/>
</dbReference>
<feature type="short sequence motif" description="'KMSKS' region" evidence="9">
    <location>
        <begin position="739"/>
        <end position="743"/>
    </location>
</feature>
<dbReference type="Gene3D" id="3.40.50.620">
    <property type="entry name" value="HUPs"/>
    <property type="match status" value="3"/>
</dbReference>
<reference evidence="15" key="1">
    <citation type="journal article" date="2019" name="Int. J. Syst. Evol. Microbiol.">
        <title>The Global Catalogue of Microorganisms (GCM) 10K type strain sequencing project: providing services to taxonomists for standard genome sequencing and annotation.</title>
        <authorList>
            <consortium name="The Broad Institute Genomics Platform"/>
            <consortium name="The Broad Institute Genome Sequencing Center for Infectious Disease"/>
            <person name="Wu L."/>
            <person name="Ma J."/>
        </authorList>
    </citation>
    <scope>NUCLEOTIDE SEQUENCE [LARGE SCALE GENOMIC DNA]</scope>
    <source>
        <strain evidence="15">JCM 3338</strain>
    </source>
</reference>
<dbReference type="InterPro" id="IPR015413">
    <property type="entry name" value="Methionyl/Leucyl_tRNA_Synth"/>
</dbReference>
<dbReference type="EMBL" id="JBHUHP010000010">
    <property type="protein sequence ID" value="MFD2092139.1"/>
    <property type="molecule type" value="Genomic_DNA"/>
</dbReference>
<feature type="domain" description="Leucyl-tRNA synthetase editing" evidence="13">
    <location>
        <begin position="305"/>
        <end position="511"/>
    </location>
</feature>
<evidence type="ECO:0000313" key="15">
    <source>
        <dbReference type="Proteomes" id="UP001597402"/>
    </source>
</evidence>
<comment type="caution">
    <text evidence="14">The sequence shown here is derived from an EMBL/GenBank/DDBJ whole genome shotgun (WGS) entry which is preliminary data.</text>
</comment>
<dbReference type="Pfam" id="PF09334">
    <property type="entry name" value="tRNA-synt_1g"/>
    <property type="match status" value="1"/>
</dbReference>
<evidence type="ECO:0000313" key="14">
    <source>
        <dbReference type="EMBL" id="MFD2092139.1"/>
    </source>
</evidence>
<accession>A0ABW4XB97</accession>
<evidence type="ECO:0000256" key="2">
    <source>
        <dbReference type="ARBA" id="ARBA00022490"/>
    </source>
</evidence>
<dbReference type="PRINTS" id="PR00985">
    <property type="entry name" value="TRNASYNTHLEU"/>
</dbReference>
<dbReference type="InterPro" id="IPR001412">
    <property type="entry name" value="aa-tRNA-synth_I_CS"/>
</dbReference>
<dbReference type="InterPro" id="IPR025709">
    <property type="entry name" value="Leu_tRNA-synth_edit"/>
</dbReference>
<feature type="binding site" evidence="9">
    <location>
        <position position="742"/>
    </location>
    <ligand>
        <name>ATP</name>
        <dbReference type="ChEBI" id="CHEBI:30616"/>
    </ligand>
</feature>
<feature type="domain" description="Methionyl/Valyl/Leucyl/Isoleucyl-tRNA synthetase anticodon-binding" evidence="11">
    <location>
        <begin position="818"/>
        <end position="934"/>
    </location>
</feature>
<dbReference type="InterPro" id="IPR009008">
    <property type="entry name" value="Val/Leu/Ile-tRNA-synth_edit"/>
</dbReference>
<evidence type="ECO:0000259" key="11">
    <source>
        <dbReference type="Pfam" id="PF08264"/>
    </source>
</evidence>
<evidence type="ECO:0000259" key="12">
    <source>
        <dbReference type="Pfam" id="PF09334"/>
    </source>
</evidence>
<evidence type="ECO:0000256" key="5">
    <source>
        <dbReference type="ARBA" id="ARBA00022840"/>
    </source>
</evidence>
<evidence type="ECO:0000256" key="6">
    <source>
        <dbReference type="ARBA" id="ARBA00022917"/>
    </source>
</evidence>
<dbReference type="CDD" id="cd07958">
    <property type="entry name" value="Anticodon_Ia_Leu_BEm"/>
    <property type="match status" value="1"/>
</dbReference>
<sequence length="972" mass="107852">MSQTADQPNAEQVPGDVPPYRYTPALAQQIELAWQDRWAAEGTFHTPNPVGRLSAGFERVADRPKFFAMDMFPYPSGAGLHVGHPLGYLGTDVTSRFRRMDGDNVLHPMGYDAFGLPAEQYAVQTGQHPRITTEQNIAAIRAQLRRLGVDHDERRSFATIDPGYYKWTQWIFLQIFGSWFDEQAGKARRIEELVAELDAGTREPAAGTNPSGRPWAELDDVERRKVVDAHRLAYLHEAPVNWCPGLGTVLSNEEVTPDGRSERGNFPVFRRPLTQWMMRITAYADRLLADLDRLDWPESLKLMQRNWIGRSTGARIRFAVGAAGRGDDAAGETIEVFTTRPDTLFGATYMVLAPEHPLVETLTAAAWPDGADPRWTGGAATPGEAVRAYQRQASRRSELDRQNEAREKTGVWLGVTAVNPVNGRELPVFIADYVLTGYGTGAIMAVPGEDARDFEFAEVFGLPVVRTVQPPEGFEGGAYTGAGPMINSANEEISLNGLDKATAIATITDWLVAHGHGEATTTYKLRDWLFSRQRYWGEPFPIVYDEDDLPVAVPTSMLPVLLPEVDDYSPKTFADDDADSAPEPPLSRATDWTTVELDLGDGPRKYRRETNTMPNWAGSCWYYLRYLDPGDDAQMVDPELERYWLGPRGEGDVGGVDLYVGGVEHAVLHLLYARFWHKVLHDLGHVSSEEPFRRLVNQGYISAYAYTDERGFYVPAAEVVEKDGKFFHDGKPVNREYGKIGKSLKNMVTPDEMIGAYGADTFRVYEMSTGPLDQSRPWETKAVVGSQRLLQRIWRVVVDERTGVVRAVDDVEPGEDTLRALHRTVAGVRDGFSTLRFNIAIARITELTNHLTQTYGAESPVPRSVVEPLVLLVAPLAPHMADELWSRLGHDGSCAWHPFPVADERWLVEDTVQVAVQVNGKVRSQVSVPADADAAALEAAARADEKIAGYLAGATVRRVVAVPGRLVNFVLG</sequence>
<dbReference type="SUPFAM" id="SSF52374">
    <property type="entry name" value="Nucleotidylyl transferase"/>
    <property type="match status" value="1"/>
</dbReference>
<keyword evidence="6 9" id="KW-0648">Protein biosynthesis</keyword>
<dbReference type="RefSeq" id="WP_376875442.1">
    <property type="nucleotide sequence ID" value="NZ_JBHUHP010000010.1"/>
</dbReference>
<evidence type="ECO:0000256" key="7">
    <source>
        <dbReference type="ARBA" id="ARBA00023146"/>
    </source>
</evidence>
<dbReference type="Proteomes" id="UP001597402">
    <property type="component" value="Unassembled WGS sequence"/>
</dbReference>
<dbReference type="Pfam" id="PF08264">
    <property type="entry name" value="Anticodon_1"/>
    <property type="match status" value="1"/>
</dbReference>
<name>A0ABW4XB97_9ACTN</name>
<evidence type="ECO:0000256" key="9">
    <source>
        <dbReference type="HAMAP-Rule" id="MF_00049"/>
    </source>
</evidence>
<keyword evidence="5 9" id="KW-0067">ATP-binding</keyword>
<evidence type="ECO:0000256" key="3">
    <source>
        <dbReference type="ARBA" id="ARBA00022598"/>
    </source>
</evidence>
<dbReference type="InterPro" id="IPR002302">
    <property type="entry name" value="Leu-tRNA-ligase"/>
</dbReference>
<dbReference type="EC" id="6.1.1.4" evidence="9"/>